<dbReference type="SUPFAM" id="SSF53686">
    <property type="entry name" value="Tryptophan synthase beta subunit-like PLP-dependent enzymes"/>
    <property type="match status" value="1"/>
</dbReference>
<dbReference type="GO" id="GO:0016765">
    <property type="term" value="F:transferase activity, transferring alkyl or aryl (other than methyl) groups"/>
    <property type="evidence" value="ECO:0007669"/>
    <property type="project" value="UniProtKB-ARBA"/>
</dbReference>
<comment type="cofactor">
    <cofactor evidence="1">
        <name>pyridoxal 5'-phosphate</name>
        <dbReference type="ChEBI" id="CHEBI:597326"/>
    </cofactor>
</comment>
<comment type="caution">
    <text evidence="5">The sequence shown here is derived from an EMBL/GenBank/DDBJ whole genome shotgun (WGS) entry which is preliminary data.</text>
</comment>
<gene>
    <name evidence="5" type="ORF">HY730_04220</name>
</gene>
<organism evidence="5 6">
    <name type="scientific">Tectimicrobiota bacterium</name>
    <dbReference type="NCBI Taxonomy" id="2528274"/>
    <lineage>
        <taxon>Bacteria</taxon>
        <taxon>Pseudomonadati</taxon>
        <taxon>Nitrospinota/Tectimicrobiota group</taxon>
        <taxon>Candidatus Tectimicrobiota</taxon>
    </lineage>
</organism>
<sequence length="323" mass="35589">MKYYENILETIGDTPLVKLNKIPGNVKPLILAKLEFFNPGGSVKDRMAIFMVEDAIKRGLLKPGGVIVENTSGNTGVGLALFAAVKGFKAIFTIPDKMSQEKINLLKAFGAEVIVCPTDVPPNSPESYYEVAKRIVRETPNSYLVNQYHNQGNVLAHYTSTGPEIWAQTGGRIDYLVAGAGTGGTISGVGKFLKEKDPRIKIICVDPIGSIYHDWFKHKRISKPKVYLVEGIGEDMLCEAMHFEVIDDVVQVSDKEAFLMARRLVREEGIFAGGSSGGAVHAALKISQNISEDKVIVVILPDTGRNYLSKLFNDHWMREKGFM</sequence>
<proteinExistence type="inferred from homology"/>
<dbReference type="InterPro" id="IPR036052">
    <property type="entry name" value="TrpB-like_PALP_sf"/>
</dbReference>
<dbReference type="AlphaFoldDB" id="A0A933GKK2"/>
<evidence type="ECO:0000256" key="2">
    <source>
        <dbReference type="ARBA" id="ARBA00007103"/>
    </source>
</evidence>
<evidence type="ECO:0000256" key="3">
    <source>
        <dbReference type="ARBA" id="ARBA00022898"/>
    </source>
</evidence>
<name>A0A933GKK2_UNCTE</name>
<feature type="domain" description="Tryptophan synthase beta chain-like PALP" evidence="4">
    <location>
        <begin position="8"/>
        <end position="302"/>
    </location>
</feature>
<dbReference type="InterPro" id="IPR001216">
    <property type="entry name" value="P-phosphate_BS"/>
</dbReference>
<dbReference type="GO" id="GO:0006535">
    <property type="term" value="P:cysteine biosynthetic process from serine"/>
    <property type="evidence" value="ECO:0007669"/>
    <property type="project" value="InterPro"/>
</dbReference>
<dbReference type="Pfam" id="PF00291">
    <property type="entry name" value="PALP"/>
    <property type="match status" value="1"/>
</dbReference>
<dbReference type="Gene3D" id="3.40.50.1100">
    <property type="match status" value="2"/>
</dbReference>
<protein>
    <submittedName>
        <fullName evidence="5">Cysteine synthase family protein</fullName>
    </submittedName>
</protein>
<dbReference type="PROSITE" id="PS00901">
    <property type="entry name" value="CYS_SYNTHASE"/>
    <property type="match status" value="1"/>
</dbReference>
<evidence type="ECO:0000256" key="1">
    <source>
        <dbReference type="ARBA" id="ARBA00001933"/>
    </source>
</evidence>
<dbReference type="Proteomes" id="UP000772181">
    <property type="component" value="Unassembled WGS sequence"/>
</dbReference>
<evidence type="ECO:0000259" key="4">
    <source>
        <dbReference type="Pfam" id="PF00291"/>
    </source>
</evidence>
<dbReference type="FunFam" id="3.40.50.1100:FF:000003">
    <property type="entry name" value="Cystathionine beta-synthase"/>
    <property type="match status" value="1"/>
</dbReference>
<dbReference type="InterPro" id="IPR001926">
    <property type="entry name" value="TrpB-like_PALP"/>
</dbReference>
<accession>A0A933GKK2</accession>
<dbReference type="PANTHER" id="PTHR10314">
    <property type="entry name" value="CYSTATHIONINE BETA-SYNTHASE"/>
    <property type="match status" value="1"/>
</dbReference>
<dbReference type="EMBL" id="JACQWF010000191">
    <property type="protein sequence ID" value="MBI4595567.1"/>
    <property type="molecule type" value="Genomic_DNA"/>
</dbReference>
<comment type="similarity">
    <text evidence="2">Belongs to the cysteine synthase/cystathionine beta-synthase family.</text>
</comment>
<dbReference type="CDD" id="cd01561">
    <property type="entry name" value="CBS_like"/>
    <property type="match status" value="1"/>
</dbReference>
<keyword evidence="3" id="KW-0663">Pyridoxal phosphate</keyword>
<dbReference type="FunFam" id="3.40.50.1100:FF:000118">
    <property type="entry name" value="Related to CYS4-cystathionine beta-synthase"/>
    <property type="match status" value="1"/>
</dbReference>
<dbReference type="InterPro" id="IPR050214">
    <property type="entry name" value="Cys_Synth/Cystath_Beta-Synth"/>
</dbReference>
<reference evidence="5" key="1">
    <citation type="submission" date="2020-07" db="EMBL/GenBank/DDBJ databases">
        <title>Huge and variable diversity of episymbiotic CPR bacteria and DPANN archaea in groundwater ecosystems.</title>
        <authorList>
            <person name="He C.Y."/>
            <person name="Keren R."/>
            <person name="Whittaker M."/>
            <person name="Farag I.F."/>
            <person name="Doudna J."/>
            <person name="Cate J.H.D."/>
            <person name="Banfield J.F."/>
        </authorList>
    </citation>
    <scope>NUCLEOTIDE SEQUENCE</scope>
    <source>
        <strain evidence="5">NC_groundwater_1482_Ag_S-0.65um_47_24</strain>
    </source>
</reference>
<evidence type="ECO:0000313" key="6">
    <source>
        <dbReference type="Proteomes" id="UP000772181"/>
    </source>
</evidence>
<evidence type="ECO:0000313" key="5">
    <source>
        <dbReference type="EMBL" id="MBI4595567.1"/>
    </source>
</evidence>